<evidence type="ECO:0000313" key="1">
    <source>
        <dbReference type="EMBL" id="KAJ1899788.1"/>
    </source>
</evidence>
<dbReference type="Proteomes" id="UP001150581">
    <property type="component" value="Unassembled WGS sequence"/>
</dbReference>
<accession>A0ACC1IS07</accession>
<sequence>MGNHLSFTTSKGELLRQMFIEAAGYSLDPRGKADAIMTVIITSAYTLGLLAVVYMLWNRNYPPLKSKNPIIMALTMVASILWFVGDLQSNGHLQLATSSMTNCKGFGVWMRVLLGVCLLASLIALRAYGLYRVFCRNLPYHSFGLYLPFGLYLLCLVIYGAVSQALSPSITTQYLLLLDICDSHPSFKAALFSFMWLSLFVVIFIHWKIRNIKSSFNETREMTVTCAIVLILLVFETVMNYVSPQYPLNVRLRIATTSLDHFATNIMWWLIMGVPLYNCMFNRQRYLDNWVFKLRMDGLQNEYDVDSDAVVAKKQGMPSSYNMRGTMKLASTTGNKEVGFYYARDNGNYNGNASVSRQNAQNNFSQNFEDPLYTNAGISYSLDSRLPGVAGHCQDDIIMEIIPESPQNHSTSPKLRPLSQNVGKWEGSANSSDRYIVPPGASQLYTPISFPDAVITAPFKPGAAQNRQLDHYDSHDRQLI</sequence>
<comment type="caution">
    <text evidence="1">The sequence shown here is derived from an EMBL/GenBank/DDBJ whole genome shotgun (WGS) entry which is preliminary data.</text>
</comment>
<proteinExistence type="predicted"/>
<gene>
    <name evidence="1" type="ORF">LPJ66_001889</name>
</gene>
<name>A0ACC1IS07_9FUNG</name>
<dbReference type="EMBL" id="JANBPG010000125">
    <property type="protein sequence ID" value="KAJ1899788.1"/>
    <property type="molecule type" value="Genomic_DNA"/>
</dbReference>
<reference evidence="1" key="1">
    <citation type="submission" date="2022-07" db="EMBL/GenBank/DDBJ databases">
        <title>Phylogenomic reconstructions and comparative analyses of Kickxellomycotina fungi.</title>
        <authorList>
            <person name="Reynolds N.K."/>
            <person name="Stajich J.E."/>
            <person name="Barry K."/>
            <person name="Grigoriev I.V."/>
            <person name="Crous P."/>
            <person name="Smith M.E."/>
        </authorList>
    </citation>
    <scope>NUCLEOTIDE SEQUENCE</scope>
    <source>
        <strain evidence="1">Benny 63K</strain>
    </source>
</reference>
<keyword evidence="2" id="KW-1185">Reference proteome</keyword>
<evidence type="ECO:0000313" key="2">
    <source>
        <dbReference type="Proteomes" id="UP001150581"/>
    </source>
</evidence>
<organism evidence="1 2">
    <name type="scientific">Kickxella alabastrina</name>
    <dbReference type="NCBI Taxonomy" id="61397"/>
    <lineage>
        <taxon>Eukaryota</taxon>
        <taxon>Fungi</taxon>
        <taxon>Fungi incertae sedis</taxon>
        <taxon>Zoopagomycota</taxon>
        <taxon>Kickxellomycotina</taxon>
        <taxon>Kickxellomycetes</taxon>
        <taxon>Kickxellales</taxon>
        <taxon>Kickxellaceae</taxon>
        <taxon>Kickxella</taxon>
    </lineage>
</organism>
<protein>
    <submittedName>
        <fullName evidence="1">Uncharacterized protein</fullName>
    </submittedName>
</protein>